<feature type="domain" description="Bacteriophage Mu GpT" evidence="1">
    <location>
        <begin position="8"/>
        <end position="296"/>
    </location>
</feature>
<dbReference type="RefSeq" id="WP_188821569.1">
    <property type="nucleotide sequence ID" value="NZ_BMHH01000002.1"/>
</dbReference>
<reference evidence="2" key="1">
    <citation type="journal article" date="2014" name="Int. J. Syst. Evol. Microbiol.">
        <title>Complete genome sequence of Corynebacterium casei LMG S-19264T (=DSM 44701T), isolated from a smear-ripened cheese.</title>
        <authorList>
            <consortium name="US DOE Joint Genome Institute (JGI-PGF)"/>
            <person name="Walter F."/>
            <person name="Albersmeier A."/>
            <person name="Kalinowski J."/>
            <person name="Ruckert C."/>
        </authorList>
    </citation>
    <scope>NUCLEOTIDE SEQUENCE</scope>
    <source>
        <strain evidence="2">CGMCC 1.15082</strain>
    </source>
</reference>
<evidence type="ECO:0000313" key="2">
    <source>
        <dbReference type="EMBL" id="GGA82448.1"/>
    </source>
</evidence>
<proteinExistence type="predicted"/>
<keyword evidence="3" id="KW-1185">Reference proteome</keyword>
<gene>
    <name evidence="2" type="ORF">GCM10011491_07330</name>
</gene>
<comment type="caution">
    <text evidence="2">The sequence shown here is derived from an EMBL/GenBank/DDBJ whole genome shotgun (WGS) entry which is preliminary data.</text>
</comment>
<organism evidence="2 3">
    <name type="scientific">Brucella endophytica</name>
    <dbReference type="NCBI Taxonomy" id="1963359"/>
    <lineage>
        <taxon>Bacteria</taxon>
        <taxon>Pseudomonadati</taxon>
        <taxon>Pseudomonadota</taxon>
        <taxon>Alphaproteobacteria</taxon>
        <taxon>Hyphomicrobiales</taxon>
        <taxon>Brucellaceae</taxon>
        <taxon>Brucella/Ochrobactrum group</taxon>
        <taxon>Brucella</taxon>
    </lineage>
</organism>
<accession>A0A916S5U5</accession>
<reference evidence="2" key="2">
    <citation type="submission" date="2020-09" db="EMBL/GenBank/DDBJ databases">
        <authorList>
            <person name="Sun Q."/>
            <person name="Zhou Y."/>
        </authorList>
    </citation>
    <scope>NUCLEOTIDE SEQUENCE</scope>
    <source>
        <strain evidence="2">CGMCC 1.15082</strain>
    </source>
</reference>
<dbReference type="Proteomes" id="UP000646478">
    <property type="component" value="Unassembled WGS sequence"/>
</dbReference>
<sequence length="296" mass="32921">MIIDASSLRDLFTGFSTSFNKGIGAAPSRWDKVAMKVPSSAAGNNYSWLTDFPGIREWVGDRIVHSLSAARYVVENKEFELTVGVRRKDIEDDQYGIYGKRFEGIGYETAMHPDDLVFSLLGQGTVTRCFDGQYFFDPDHPNYDEQGKEISASNFTAGDGPAWYLVDGSKPLMPMIYQERQPFVFEQITNNEDSYVFMKGEYLYGTRGRSNAGFGLWQLAYCSRAELTSANFVAAKVAMASYRRSSGKTLGIAPTHMVVPPVLEEKARQLLNATLINGGESNVWAGSVELIVTPYL</sequence>
<name>A0A916S5U5_9HYPH</name>
<protein>
    <submittedName>
        <fullName evidence="2">Head protein</fullName>
    </submittedName>
</protein>
<evidence type="ECO:0000259" key="1">
    <source>
        <dbReference type="Pfam" id="PF10124"/>
    </source>
</evidence>
<dbReference type="InterPro" id="IPR018774">
    <property type="entry name" value="Phage_Mu_GpT"/>
</dbReference>
<dbReference type="Pfam" id="PF10124">
    <property type="entry name" value="Mu-like_gpT"/>
    <property type="match status" value="1"/>
</dbReference>
<dbReference type="AlphaFoldDB" id="A0A916S5U5"/>
<dbReference type="EMBL" id="BMHH01000002">
    <property type="protein sequence ID" value="GGA82448.1"/>
    <property type="molecule type" value="Genomic_DNA"/>
</dbReference>
<evidence type="ECO:0000313" key="3">
    <source>
        <dbReference type="Proteomes" id="UP000646478"/>
    </source>
</evidence>